<name>R7QLI2_CHOCR</name>
<evidence type="ECO:0000313" key="2">
    <source>
        <dbReference type="Proteomes" id="UP000012073"/>
    </source>
</evidence>
<evidence type="ECO:0008006" key="3">
    <source>
        <dbReference type="Google" id="ProtNLM"/>
    </source>
</evidence>
<gene>
    <name evidence="1" type="ORF">CHC_T00000817001</name>
</gene>
<sequence length="92" mass="10339">MKVARAFYVACRCAGPTLRDHDQVLAVLKRHEDVQWVVVRPGRLVEGEAKGLLKESDSPGATLTYEDMAKYNVDLITSDQNNHKFIYPAYAS</sequence>
<evidence type="ECO:0000313" key="1">
    <source>
        <dbReference type="EMBL" id="CDF38331.1"/>
    </source>
</evidence>
<dbReference type="GeneID" id="17325936"/>
<dbReference type="Gene3D" id="3.40.50.720">
    <property type="entry name" value="NAD(P)-binding Rossmann-like Domain"/>
    <property type="match status" value="1"/>
</dbReference>
<keyword evidence="2" id="KW-1185">Reference proteome</keyword>
<dbReference type="Gramene" id="CDF38331">
    <property type="protein sequence ID" value="CDF38331"/>
    <property type="gene ID" value="CHC_T00000817001"/>
</dbReference>
<accession>R7QLI2</accession>
<dbReference type="OrthoDB" id="2096328at2759"/>
<dbReference type="EMBL" id="HG001917">
    <property type="protein sequence ID" value="CDF38331.1"/>
    <property type="molecule type" value="Genomic_DNA"/>
</dbReference>
<organism evidence="1 2">
    <name type="scientific">Chondrus crispus</name>
    <name type="common">Carrageen Irish moss</name>
    <name type="synonym">Polymorpha crispa</name>
    <dbReference type="NCBI Taxonomy" id="2769"/>
    <lineage>
        <taxon>Eukaryota</taxon>
        <taxon>Rhodophyta</taxon>
        <taxon>Florideophyceae</taxon>
        <taxon>Rhodymeniophycidae</taxon>
        <taxon>Gigartinales</taxon>
        <taxon>Gigartinaceae</taxon>
        <taxon>Chondrus</taxon>
    </lineage>
</organism>
<dbReference type="KEGG" id="ccp:CHC_T00000817001"/>
<protein>
    <recommendedName>
        <fullName evidence="3">NAD(P)-binding domain-containing protein</fullName>
    </recommendedName>
</protein>
<reference evidence="2" key="1">
    <citation type="journal article" date="2013" name="Proc. Natl. Acad. Sci. U.S.A.">
        <title>Genome structure and metabolic features in the red seaweed Chondrus crispus shed light on evolution of the Archaeplastida.</title>
        <authorList>
            <person name="Collen J."/>
            <person name="Porcel B."/>
            <person name="Carre W."/>
            <person name="Ball S.G."/>
            <person name="Chaparro C."/>
            <person name="Tonon T."/>
            <person name="Barbeyron T."/>
            <person name="Michel G."/>
            <person name="Noel B."/>
            <person name="Valentin K."/>
            <person name="Elias M."/>
            <person name="Artiguenave F."/>
            <person name="Arun A."/>
            <person name="Aury J.M."/>
            <person name="Barbosa-Neto J.F."/>
            <person name="Bothwell J.H."/>
            <person name="Bouget F.Y."/>
            <person name="Brillet L."/>
            <person name="Cabello-Hurtado F."/>
            <person name="Capella-Gutierrez S."/>
            <person name="Charrier B."/>
            <person name="Cladiere L."/>
            <person name="Cock J.M."/>
            <person name="Coelho S.M."/>
            <person name="Colleoni C."/>
            <person name="Czjzek M."/>
            <person name="Da Silva C."/>
            <person name="Delage L."/>
            <person name="Denoeud F."/>
            <person name="Deschamps P."/>
            <person name="Dittami S.M."/>
            <person name="Gabaldon T."/>
            <person name="Gachon C.M."/>
            <person name="Groisillier A."/>
            <person name="Herve C."/>
            <person name="Jabbari K."/>
            <person name="Katinka M."/>
            <person name="Kloareg B."/>
            <person name="Kowalczyk N."/>
            <person name="Labadie K."/>
            <person name="Leblanc C."/>
            <person name="Lopez P.J."/>
            <person name="McLachlan D.H."/>
            <person name="Meslet-Cladiere L."/>
            <person name="Moustafa A."/>
            <person name="Nehr Z."/>
            <person name="Nyvall Collen P."/>
            <person name="Panaud O."/>
            <person name="Partensky F."/>
            <person name="Poulain J."/>
            <person name="Rensing S.A."/>
            <person name="Rousvoal S."/>
            <person name="Samson G."/>
            <person name="Symeonidi A."/>
            <person name="Weissenbach J."/>
            <person name="Zambounis A."/>
            <person name="Wincker P."/>
            <person name="Boyen C."/>
        </authorList>
    </citation>
    <scope>NUCLEOTIDE SEQUENCE [LARGE SCALE GENOMIC DNA]</scope>
    <source>
        <strain evidence="2">cv. Stackhouse</strain>
    </source>
</reference>
<dbReference type="Proteomes" id="UP000012073">
    <property type="component" value="Unassembled WGS sequence"/>
</dbReference>
<dbReference type="AlphaFoldDB" id="R7QLI2"/>
<proteinExistence type="predicted"/>
<dbReference type="RefSeq" id="XP_005718216.1">
    <property type="nucleotide sequence ID" value="XM_005718159.1"/>
</dbReference>